<evidence type="ECO:0000313" key="3">
    <source>
        <dbReference type="Proteomes" id="UP000614350"/>
    </source>
</evidence>
<feature type="region of interest" description="Disordered" evidence="1">
    <location>
        <begin position="41"/>
        <end position="74"/>
    </location>
</feature>
<comment type="caution">
    <text evidence="2">The sequence shown here is derived from an EMBL/GenBank/DDBJ whole genome shotgun (WGS) entry which is preliminary data.</text>
</comment>
<feature type="compositionally biased region" description="Basic residues" evidence="1">
    <location>
        <begin position="1"/>
        <end position="15"/>
    </location>
</feature>
<dbReference type="Proteomes" id="UP000614350">
    <property type="component" value="Unassembled WGS sequence"/>
</dbReference>
<keyword evidence="3" id="KW-1185">Reference proteome</keyword>
<evidence type="ECO:0000313" key="2">
    <source>
        <dbReference type="EMBL" id="KAF7408820.1"/>
    </source>
</evidence>
<sequence length="115" mass="12938">MSHSIRGKVLVRKNRRPELVDARSDDLPVCQQYSPTQNCLITDETSGVASTKPDDPQSRFRAETRERTNVRGRSAQPVTLCKISLFDTVSYQHRPGESYNGADVSARTESKSLER</sequence>
<feature type="region of interest" description="Disordered" evidence="1">
    <location>
        <begin position="92"/>
        <end position="115"/>
    </location>
</feature>
<accession>A0A834KLG8</accession>
<name>A0A834KLG8_VESVU</name>
<protein>
    <submittedName>
        <fullName evidence="2">Uncharacterized protein</fullName>
    </submittedName>
</protein>
<feature type="compositionally biased region" description="Basic and acidic residues" evidence="1">
    <location>
        <begin position="106"/>
        <end position="115"/>
    </location>
</feature>
<feature type="compositionally biased region" description="Basic and acidic residues" evidence="1">
    <location>
        <begin position="16"/>
        <end position="25"/>
    </location>
</feature>
<dbReference type="EMBL" id="JACSEA010000002">
    <property type="protein sequence ID" value="KAF7408820.1"/>
    <property type="molecule type" value="Genomic_DNA"/>
</dbReference>
<organism evidence="2 3">
    <name type="scientific">Vespula vulgaris</name>
    <name type="common">Yellow jacket</name>
    <name type="synonym">Wasp</name>
    <dbReference type="NCBI Taxonomy" id="7454"/>
    <lineage>
        <taxon>Eukaryota</taxon>
        <taxon>Metazoa</taxon>
        <taxon>Ecdysozoa</taxon>
        <taxon>Arthropoda</taxon>
        <taxon>Hexapoda</taxon>
        <taxon>Insecta</taxon>
        <taxon>Pterygota</taxon>
        <taxon>Neoptera</taxon>
        <taxon>Endopterygota</taxon>
        <taxon>Hymenoptera</taxon>
        <taxon>Apocrita</taxon>
        <taxon>Aculeata</taxon>
        <taxon>Vespoidea</taxon>
        <taxon>Vespidae</taxon>
        <taxon>Vespinae</taxon>
        <taxon>Vespula</taxon>
    </lineage>
</organism>
<dbReference type="AlphaFoldDB" id="A0A834KLG8"/>
<reference evidence="2" key="1">
    <citation type="journal article" date="2020" name="G3 (Bethesda)">
        <title>High-Quality Assemblies for Three Invasive Social Wasps from the &lt;i&gt;Vespula&lt;/i&gt; Genus.</title>
        <authorList>
            <person name="Harrop T.W.R."/>
            <person name="Guhlin J."/>
            <person name="McLaughlin G.M."/>
            <person name="Permina E."/>
            <person name="Stockwell P."/>
            <person name="Gilligan J."/>
            <person name="Le Lec M.F."/>
            <person name="Gruber M.A.M."/>
            <person name="Quinn O."/>
            <person name="Lovegrove M."/>
            <person name="Duncan E.J."/>
            <person name="Remnant E.J."/>
            <person name="Van Eeckhoven J."/>
            <person name="Graham B."/>
            <person name="Knapp R.A."/>
            <person name="Langford K.W."/>
            <person name="Kronenberg Z."/>
            <person name="Press M.O."/>
            <person name="Eacker S.M."/>
            <person name="Wilson-Rankin E.E."/>
            <person name="Purcell J."/>
            <person name="Lester P.J."/>
            <person name="Dearden P.K."/>
        </authorList>
    </citation>
    <scope>NUCLEOTIDE SEQUENCE</scope>
    <source>
        <strain evidence="2">Marl-1</strain>
    </source>
</reference>
<feature type="region of interest" description="Disordered" evidence="1">
    <location>
        <begin position="1"/>
        <end position="25"/>
    </location>
</feature>
<proteinExistence type="predicted"/>
<gene>
    <name evidence="2" type="ORF">HZH66_003357</name>
</gene>
<evidence type="ECO:0000256" key="1">
    <source>
        <dbReference type="SAM" id="MobiDB-lite"/>
    </source>
</evidence>
<feature type="compositionally biased region" description="Basic and acidic residues" evidence="1">
    <location>
        <begin position="52"/>
        <end position="69"/>
    </location>
</feature>